<evidence type="ECO:0000256" key="1">
    <source>
        <dbReference type="ARBA" id="ARBA00004656"/>
    </source>
</evidence>
<dbReference type="AlphaFoldDB" id="A0AAX6GC29"/>
<dbReference type="Proteomes" id="UP001140949">
    <property type="component" value="Unassembled WGS sequence"/>
</dbReference>
<dbReference type="EMBL" id="JANAVB010020999">
    <property type="protein sequence ID" value="KAJ6826316.1"/>
    <property type="molecule type" value="Genomic_DNA"/>
</dbReference>
<evidence type="ECO:0000256" key="4">
    <source>
        <dbReference type="ARBA" id="ARBA00023228"/>
    </source>
</evidence>
<gene>
    <name evidence="5" type="ORF">M6B38_372880</name>
</gene>
<dbReference type="PANTHER" id="PTHR21146">
    <property type="entry name" value="MEF2B PROTEIN"/>
    <property type="match status" value="1"/>
</dbReference>
<comment type="caution">
    <text evidence="5">The sequence shown here is derived from an EMBL/GenBank/DDBJ whole genome shotgun (WGS) entry which is preliminary data.</text>
</comment>
<protein>
    <submittedName>
        <fullName evidence="5">Uncharacterized protein</fullName>
    </submittedName>
</protein>
<keyword evidence="4" id="KW-0458">Lysosome</keyword>
<organism evidence="5 6">
    <name type="scientific">Iris pallida</name>
    <name type="common">Sweet iris</name>
    <dbReference type="NCBI Taxonomy" id="29817"/>
    <lineage>
        <taxon>Eukaryota</taxon>
        <taxon>Viridiplantae</taxon>
        <taxon>Streptophyta</taxon>
        <taxon>Embryophyta</taxon>
        <taxon>Tracheophyta</taxon>
        <taxon>Spermatophyta</taxon>
        <taxon>Magnoliopsida</taxon>
        <taxon>Liliopsida</taxon>
        <taxon>Asparagales</taxon>
        <taxon>Iridaceae</taxon>
        <taxon>Iridoideae</taxon>
        <taxon>Irideae</taxon>
        <taxon>Iris</taxon>
    </lineage>
</organism>
<keyword evidence="3" id="KW-0472">Membrane</keyword>
<reference evidence="5" key="2">
    <citation type="submission" date="2023-04" db="EMBL/GenBank/DDBJ databases">
        <authorList>
            <person name="Bruccoleri R.E."/>
            <person name="Oakeley E.J."/>
            <person name="Faust A.-M."/>
            <person name="Dessus-Babus S."/>
            <person name="Altorfer M."/>
            <person name="Burckhardt D."/>
            <person name="Oertli M."/>
            <person name="Naumann U."/>
            <person name="Petersen F."/>
            <person name="Wong J."/>
        </authorList>
    </citation>
    <scope>NUCLEOTIDE SEQUENCE</scope>
    <source>
        <strain evidence="5">GSM-AAB239-AS_SAM_17_03QT</strain>
        <tissue evidence="5">Leaf</tissue>
    </source>
</reference>
<dbReference type="Pfam" id="PF10167">
    <property type="entry name" value="BORCS8"/>
    <property type="match status" value="1"/>
</dbReference>
<accession>A0AAX6GC29</accession>
<comment type="subcellular location">
    <subcellularLocation>
        <location evidence="1">Lysosome membrane</location>
    </subcellularLocation>
</comment>
<dbReference type="GO" id="GO:0005765">
    <property type="term" value="C:lysosomal membrane"/>
    <property type="evidence" value="ECO:0007669"/>
    <property type="project" value="UniProtKB-SubCell"/>
</dbReference>
<sequence>MDGISTIDGFINVKEEVEEMIKYIANEPSVGLFFVQQHARSSMPCLLGLKDKVVDKVNEVTLHTEDIEDSIYVVKSMTECGIPIADDMIKDIIKSLQVMSASQPKRGLLTPTFGYSSFGGRQEEGSSRGYLSSVLNSAKQRAAGLRWPKGEELVPSTAPLPLAADASSEAEELPVSSTLADEGVSVVPESDVVSMLEDFDKFRFERESKLEEWLQEEEEK</sequence>
<keyword evidence="6" id="KW-1185">Reference proteome</keyword>
<evidence type="ECO:0000313" key="6">
    <source>
        <dbReference type="Proteomes" id="UP001140949"/>
    </source>
</evidence>
<reference evidence="5" key="1">
    <citation type="journal article" date="2023" name="GigaByte">
        <title>Genome assembly of the bearded iris, Iris pallida Lam.</title>
        <authorList>
            <person name="Bruccoleri R.E."/>
            <person name="Oakeley E.J."/>
            <person name="Faust A.M.E."/>
            <person name="Altorfer M."/>
            <person name="Dessus-Babus S."/>
            <person name="Burckhardt D."/>
            <person name="Oertli M."/>
            <person name="Naumann U."/>
            <person name="Petersen F."/>
            <person name="Wong J."/>
        </authorList>
    </citation>
    <scope>NUCLEOTIDE SEQUENCE</scope>
    <source>
        <strain evidence="5">GSM-AAB239-AS_SAM_17_03QT</strain>
    </source>
</reference>
<evidence type="ECO:0000256" key="2">
    <source>
        <dbReference type="ARBA" id="ARBA00010463"/>
    </source>
</evidence>
<proteinExistence type="inferred from homology"/>
<dbReference type="InterPro" id="IPR019320">
    <property type="entry name" value="BORCS8"/>
</dbReference>
<dbReference type="PANTHER" id="PTHR21146:SF0">
    <property type="entry name" value="BLOC-1-RELATED COMPLEX SUBUNIT 8"/>
    <property type="match status" value="1"/>
</dbReference>
<evidence type="ECO:0000256" key="3">
    <source>
        <dbReference type="ARBA" id="ARBA00023136"/>
    </source>
</evidence>
<comment type="similarity">
    <text evidence="2">Belongs to the BORCS8 family.</text>
</comment>
<name>A0AAX6GC29_IRIPA</name>
<evidence type="ECO:0000313" key="5">
    <source>
        <dbReference type="EMBL" id="KAJ6826316.1"/>
    </source>
</evidence>